<dbReference type="Gene3D" id="3.40.50.150">
    <property type="entry name" value="Vaccinia Virus protein VP39"/>
    <property type="match status" value="1"/>
</dbReference>
<reference evidence="1 2" key="1">
    <citation type="submission" date="2017-09" db="EMBL/GenBank/DDBJ databases">
        <title>Depth-based differentiation of microbial function through sediment-hosted aquifers and enrichment of novel symbionts in the deep terrestrial subsurface.</title>
        <authorList>
            <person name="Probst A.J."/>
            <person name="Ladd B."/>
            <person name="Jarett J.K."/>
            <person name="Geller-Mcgrath D.E."/>
            <person name="Sieber C.M."/>
            <person name="Emerson J.B."/>
            <person name="Anantharaman K."/>
            <person name="Thomas B.C."/>
            <person name="Malmstrom R."/>
            <person name="Stieglmeier M."/>
            <person name="Klingl A."/>
            <person name="Woyke T."/>
            <person name="Ryan C.M."/>
            <person name="Banfield J.F."/>
        </authorList>
    </citation>
    <scope>NUCLEOTIDE SEQUENCE [LARGE SCALE GENOMIC DNA]</scope>
    <source>
        <strain evidence="1">CG11_big_fil_rev_8_21_14_0_20_45_26</strain>
    </source>
</reference>
<organism evidence="1 2">
    <name type="scientific">Candidatus Abzuiibacterium crystallinum</name>
    <dbReference type="NCBI Taxonomy" id="1974748"/>
    <lineage>
        <taxon>Bacteria</taxon>
        <taxon>Pseudomonadati</taxon>
        <taxon>Candidatus Omnitrophota</taxon>
        <taxon>Candidatus Abzuiibacterium</taxon>
    </lineage>
</organism>
<dbReference type="AlphaFoldDB" id="A0A2H0LNI6"/>
<sequence>MIKTSSQKRQSLSEVKKEHFRALDSEWQSYLNSKTHEADRAYVQKVPCPVCGGNQFNELFAKQGFHFIRCFDCTHVFINPQLKSDILAEHFRTSLAWNIWANRVLNHPEQMSFDKAKYEKFIELIDPYFQSMNEKHVLDIGCSSGIFLRLMEERGWKVTGLELSAQAADLARERFGLSVFNQSLVNFESTQKFDLITFWASLEYHQDLKTVLGKAASLLKENGIILALISGSSHSFAMRVLREKCAGFIFNRVQCFNPDSLNQLFESFGLQNIYQTSLIPELDPVLRYLEGGDPYETSFDSKLLAGEDREKFESIILKNMMGYKFLSLFKRQA</sequence>
<dbReference type="CDD" id="cd02440">
    <property type="entry name" value="AdoMet_MTases"/>
    <property type="match status" value="1"/>
</dbReference>
<dbReference type="InterPro" id="IPR029063">
    <property type="entry name" value="SAM-dependent_MTases_sf"/>
</dbReference>
<proteinExistence type="predicted"/>
<evidence type="ECO:0000313" key="2">
    <source>
        <dbReference type="Proteomes" id="UP000230859"/>
    </source>
</evidence>
<dbReference type="PANTHER" id="PTHR43861">
    <property type="entry name" value="TRANS-ACONITATE 2-METHYLTRANSFERASE-RELATED"/>
    <property type="match status" value="1"/>
</dbReference>
<dbReference type="PANTHER" id="PTHR43861:SF6">
    <property type="entry name" value="METHYLTRANSFERASE TYPE 11"/>
    <property type="match status" value="1"/>
</dbReference>
<dbReference type="SUPFAM" id="SSF53335">
    <property type="entry name" value="S-adenosyl-L-methionine-dependent methyltransferases"/>
    <property type="match status" value="1"/>
</dbReference>
<accession>A0A2H0LNI6</accession>
<protein>
    <submittedName>
        <fullName evidence="1">Uncharacterized protein</fullName>
    </submittedName>
</protein>
<evidence type="ECO:0000313" key="1">
    <source>
        <dbReference type="EMBL" id="PIQ85224.1"/>
    </source>
</evidence>
<comment type="caution">
    <text evidence="1">The sequence shown here is derived from an EMBL/GenBank/DDBJ whole genome shotgun (WGS) entry which is preliminary data.</text>
</comment>
<name>A0A2H0LNI6_9BACT</name>
<gene>
    <name evidence="1" type="ORF">COV74_09705</name>
</gene>
<dbReference type="Proteomes" id="UP000230859">
    <property type="component" value="Unassembled WGS sequence"/>
</dbReference>
<dbReference type="EMBL" id="PCVY01000072">
    <property type="protein sequence ID" value="PIQ85224.1"/>
    <property type="molecule type" value="Genomic_DNA"/>
</dbReference>
<dbReference type="Pfam" id="PF13489">
    <property type="entry name" value="Methyltransf_23"/>
    <property type="match status" value="1"/>
</dbReference>